<dbReference type="GO" id="GO:0005886">
    <property type="term" value="C:plasma membrane"/>
    <property type="evidence" value="ECO:0007669"/>
    <property type="project" value="UniProtKB-SubCell"/>
</dbReference>
<evidence type="ECO:0000313" key="8">
    <source>
        <dbReference type="EMBL" id="MBB5019666.1"/>
    </source>
</evidence>
<keyword evidence="5 7" id="KW-1133">Transmembrane helix</keyword>
<dbReference type="EMBL" id="JACHHY010000019">
    <property type="protein sequence ID" value="MBB5019666.1"/>
    <property type="molecule type" value="Genomic_DNA"/>
</dbReference>
<name>A0A840MTF4_9PROT</name>
<dbReference type="Pfam" id="PF01899">
    <property type="entry name" value="MNHE"/>
    <property type="match status" value="1"/>
</dbReference>
<evidence type="ECO:0000256" key="3">
    <source>
        <dbReference type="ARBA" id="ARBA00022475"/>
    </source>
</evidence>
<dbReference type="Proteomes" id="UP000575898">
    <property type="component" value="Unassembled WGS sequence"/>
</dbReference>
<evidence type="ECO:0000256" key="6">
    <source>
        <dbReference type="ARBA" id="ARBA00023136"/>
    </source>
</evidence>
<proteinExistence type="inferred from homology"/>
<organism evidence="8 9">
    <name type="scientific">Chitinivorax tropicus</name>
    <dbReference type="NCBI Taxonomy" id="714531"/>
    <lineage>
        <taxon>Bacteria</taxon>
        <taxon>Pseudomonadati</taxon>
        <taxon>Pseudomonadota</taxon>
        <taxon>Betaproteobacteria</taxon>
        <taxon>Chitinivorax</taxon>
    </lineage>
</organism>
<dbReference type="InterPro" id="IPR002758">
    <property type="entry name" value="Cation_antiport_E"/>
</dbReference>
<dbReference type="RefSeq" id="WP_184040902.1">
    <property type="nucleotide sequence ID" value="NZ_JACHHY010000019.1"/>
</dbReference>
<keyword evidence="3" id="KW-1003">Cell membrane</keyword>
<keyword evidence="6 7" id="KW-0472">Membrane</keyword>
<accession>A0A840MTF4</accession>
<dbReference type="NCBIfam" id="NF006518">
    <property type="entry name" value="PRK08965.1-2"/>
    <property type="match status" value="1"/>
</dbReference>
<dbReference type="PANTHER" id="PTHR34584:SF1">
    <property type="entry name" value="NA(+)_H(+) ANTIPORTER SUBUNIT E1"/>
    <property type="match status" value="1"/>
</dbReference>
<comment type="similarity">
    <text evidence="2">Belongs to the CPA3 antiporters (TC 2.A.63) subunit E family.</text>
</comment>
<dbReference type="PIRSF" id="PIRSF019239">
    <property type="entry name" value="MrpE"/>
    <property type="match status" value="1"/>
</dbReference>
<evidence type="ECO:0000313" key="9">
    <source>
        <dbReference type="Proteomes" id="UP000575898"/>
    </source>
</evidence>
<evidence type="ECO:0000256" key="4">
    <source>
        <dbReference type="ARBA" id="ARBA00022692"/>
    </source>
</evidence>
<protein>
    <submittedName>
        <fullName evidence="8">Multicomponent K+:H+ antiporter subunit E</fullName>
    </submittedName>
</protein>
<keyword evidence="4 7" id="KW-0812">Transmembrane</keyword>
<dbReference type="AlphaFoldDB" id="A0A840MTF4"/>
<keyword evidence="9" id="KW-1185">Reference proteome</keyword>
<evidence type="ECO:0000256" key="1">
    <source>
        <dbReference type="ARBA" id="ARBA00004651"/>
    </source>
</evidence>
<sequence length="163" mass="18050">MRRDVINLPLSAVLLATWLLLNGSLAVGHVVFGLALGLCLPWLLARFRPPRTTRVRHPLLAIKLAWIFAGDILLANLQVARLVMFKARSLRPELIYVPLDTDDPTVTVVLSAMITLTPGTVTLEADAGSRRLIVHVLHTTDPLSVITDIKTRYEQPLKEIFGC</sequence>
<feature type="transmembrane region" description="Helical" evidence="7">
    <location>
        <begin position="12"/>
        <end position="44"/>
    </location>
</feature>
<dbReference type="PANTHER" id="PTHR34584">
    <property type="entry name" value="NA(+)/H(+) ANTIPORTER SUBUNIT E1"/>
    <property type="match status" value="1"/>
</dbReference>
<comment type="caution">
    <text evidence="8">The sequence shown here is derived from an EMBL/GenBank/DDBJ whole genome shotgun (WGS) entry which is preliminary data.</text>
</comment>
<evidence type="ECO:0000256" key="2">
    <source>
        <dbReference type="ARBA" id="ARBA00006228"/>
    </source>
</evidence>
<evidence type="ECO:0000256" key="5">
    <source>
        <dbReference type="ARBA" id="ARBA00022989"/>
    </source>
</evidence>
<comment type="subcellular location">
    <subcellularLocation>
        <location evidence="1">Cell membrane</location>
        <topology evidence="1">Multi-pass membrane protein</topology>
    </subcellularLocation>
</comment>
<reference evidence="8 9" key="1">
    <citation type="submission" date="2020-08" db="EMBL/GenBank/DDBJ databases">
        <title>Genomic Encyclopedia of Type Strains, Phase IV (KMG-IV): sequencing the most valuable type-strain genomes for metagenomic binning, comparative biology and taxonomic classification.</title>
        <authorList>
            <person name="Goeker M."/>
        </authorList>
    </citation>
    <scope>NUCLEOTIDE SEQUENCE [LARGE SCALE GENOMIC DNA]</scope>
    <source>
        <strain evidence="8 9">DSM 27165</strain>
    </source>
</reference>
<gene>
    <name evidence="8" type="ORF">HNQ59_002974</name>
</gene>
<dbReference type="GO" id="GO:0008324">
    <property type="term" value="F:monoatomic cation transmembrane transporter activity"/>
    <property type="evidence" value="ECO:0007669"/>
    <property type="project" value="InterPro"/>
</dbReference>
<evidence type="ECO:0000256" key="7">
    <source>
        <dbReference type="SAM" id="Phobius"/>
    </source>
</evidence>
<feature type="transmembrane region" description="Helical" evidence="7">
    <location>
        <begin position="64"/>
        <end position="84"/>
    </location>
</feature>